<dbReference type="Proteomes" id="UP000018850">
    <property type="component" value="Unassembled WGS sequence"/>
</dbReference>
<evidence type="ECO:0000313" key="2">
    <source>
        <dbReference type="Proteomes" id="UP000018850"/>
    </source>
</evidence>
<keyword evidence="2" id="KW-1185">Reference proteome</keyword>
<protein>
    <submittedName>
        <fullName evidence="1">Integrase family protein</fullName>
    </submittedName>
</protein>
<reference evidence="2" key="1">
    <citation type="submission" date="2013-11" db="EMBL/GenBank/DDBJ databases">
        <title>Draft genome sequence from a member of Zhouia, isolated tidal flat.</title>
        <authorList>
            <person name="Jin H."/>
            <person name="Jeon C.O."/>
        </authorList>
    </citation>
    <scope>NUCLEOTIDE SEQUENCE [LARGE SCALE GENOMIC DNA]</scope>
    <source>
        <strain evidence="2">AD3</strain>
    </source>
</reference>
<organism evidence="1 2">
    <name type="scientific">Zhouia amylolytica AD3</name>
    <dbReference type="NCBI Taxonomy" id="1286632"/>
    <lineage>
        <taxon>Bacteria</taxon>
        <taxon>Pseudomonadati</taxon>
        <taxon>Bacteroidota</taxon>
        <taxon>Flavobacteriia</taxon>
        <taxon>Flavobacteriales</taxon>
        <taxon>Flavobacteriaceae</taxon>
        <taxon>Zhouia</taxon>
    </lineage>
</organism>
<proteinExistence type="predicted"/>
<sequence>MAESCIYLLENRTDLRYILLLLEHNSTKTTEIYNPIARNSLIKMKNPLDL</sequence>
<reference evidence="1 2" key="2">
    <citation type="journal article" date="2016" name="Genome Announc.">
        <title>Draft Genome Sequence of Zhouia amylolytica AD3, Isolated from Tidal Flat Sediment.</title>
        <authorList>
            <person name="Jia B."/>
            <person name="Jin H.M."/>
            <person name="Lee H.J."/>
            <person name="Jeon C.O."/>
        </authorList>
    </citation>
    <scope>NUCLEOTIDE SEQUENCE [LARGE SCALE GENOMIC DNA]</scope>
    <source>
        <strain evidence="1 2">AD3</strain>
    </source>
</reference>
<evidence type="ECO:0000313" key="1">
    <source>
        <dbReference type="EMBL" id="ETN96874.1"/>
    </source>
</evidence>
<comment type="caution">
    <text evidence="1">The sequence shown here is derived from an EMBL/GenBank/DDBJ whole genome shotgun (WGS) entry which is preliminary data.</text>
</comment>
<dbReference type="EMBL" id="AYXY01000001">
    <property type="protein sequence ID" value="ETN96874.1"/>
    <property type="molecule type" value="Genomic_DNA"/>
</dbReference>
<gene>
    <name evidence="1" type="ORF">P278_03000</name>
</gene>
<accession>W2USE6</accession>
<dbReference type="STRING" id="376730.SAMN04487906_2392"/>
<name>W2USE6_9FLAO</name>
<dbReference type="AlphaFoldDB" id="W2USE6"/>